<dbReference type="SUPFAM" id="SSF53474">
    <property type="entry name" value="alpha/beta-Hydrolases"/>
    <property type="match status" value="1"/>
</dbReference>
<evidence type="ECO:0000313" key="3">
    <source>
        <dbReference type="EMBL" id="MCM2387928.1"/>
    </source>
</evidence>
<organism evidence="3 4">
    <name type="scientific">Streptomyces albipurpureus</name>
    <dbReference type="NCBI Taxonomy" id="2897419"/>
    <lineage>
        <taxon>Bacteria</taxon>
        <taxon>Bacillati</taxon>
        <taxon>Actinomycetota</taxon>
        <taxon>Actinomycetes</taxon>
        <taxon>Kitasatosporales</taxon>
        <taxon>Streptomycetaceae</taxon>
        <taxon>Streptomyces</taxon>
    </lineage>
</organism>
<dbReference type="RefSeq" id="WP_250918274.1">
    <property type="nucleotide sequence ID" value="NZ_JAMQAW010000006.1"/>
</dbReference>
<feature type="region of interest" description="Disordered" evidence="1">
    <location>
        <begin position="1"/>
        <end position="43"/>
    </location>
</feature>
<feature type="domain" description="AB hydrolase-1" evidence="2">
    <location>
        <begin position="49"/>
        <end position="277"/>
    </location>
</feature>
<proteinExistence type="predicted"/>
<keyword evidence="3" id="KW-0378">Hydrolase</keyword>
<dbReference type="Pfam" id="PF12697">
    <property type="entry name" value="Abhydrolase_6"/>
    <property type="match status" value="1"/>
</dbReference>
<evidence type="ECO:0000259" key="2">
    <source>
        <dbReference type="Pfam" id="PF12697"/>
    </source>
</evidence>
<reference evidence="3" key="1">
    <citation type="submission" date="2022-06" db="EMBL/GenBank/DDBJ databases">
        <title>Genome public.</title>
        <authorList>
            <person name="Sun Q."/>
        </authorList>
    </citation>
    <scope>NUCLEOTIDE SEQUENCE</scope>
    <source>
        <strain evidence="3">CWNU-1</strain>
    </source>
</reference>
<dbReference type="EMBL" id="JAMQAW010000006">
    <property type="protein sequence ID" value="MCM2387928.1"/>
    <property type="molecule type" value="Genomic_DNA"/>
</dbReference>
<feature type="compositionally biased region" description="Polar residues" evidence="1">
    <location>
        <begin position="1"/>
        <end position="17"/>
    </location>
</feature>
<dbReference type="Proteomes" id="UP001431429">
    <property type="component" value="Unassembled WGS sequence"/>
</dbReference>
<sequence length="302" mass="32820">MSPSTPVSVRRSGTGSPSGLDGGAESSVRPEGGAGAAPRAERQSRAPRVLFLHGLAGGGNVWDAYLERTAGADQENWIAELPWRATESPDWTARSPAHWIRRALDQVPDGPDVVVAHSFGANALLSLLADPAGPPRGVRMPRAVVLVSPFYRAHAEAFDWDSISYYLNRFDAILADGLRVRSGGRLPDELRRGMALKVRDRIGPYGWMSFFDTYLRTPQLRCDRLDVPVLIVGGGRDFAAFPRDSHALGDALPHATVHILPESGHFAMAEQAPEFAALTREFIDTVVRPPAALADTPTREHH</sequence>
<protein>
    <submittedName>
        <fullName evidence="3">Alpha/beta hydrolase</fullName>
    </submittedName>
</protein>
<dbReference type="InterPro" id="IPR000073">
    <property type="entry name" value="AB_hydrolase_1"/>
</dbReference>
<dbReference type="InterPro" id="IPR029058">
    <property type="entry name" value="AB_hydrolase_fold"/>
</dbReference>
<accession>A0ABT0UH22</accession>
<name>A0ABT0UH22_9ACTN</name>
<gene>
    <name evidence="3" type="ORF">NBG84_06300</name>
</gene>
<evidence type="ECO:0000313" key="4">
    <source>
        <dbReference type="Proteomes" id="UP001431429"/>
    </source>
</evidence>
<keyword evidence="4" id="KW-1185">Reference proteome</keyword>
<dbReference type="GO" id="GO:0016787">
    <property type="term" value="F:hydrolase activity"/>
    <property type="evidence" value="ECO:0007669"/>
    <property type="project" value="UniProtKB-KW"/>
</dbReference>
<dbReference type="Gene3D" id="3.40.50.1820">
    <property type="entry name" value="alpha/beta hydrolase"/>
    <property type="match status" value="1"/>
</dbReference>
<comment type="caution">
    <text evidence="3">The sequence shown here is derived from an EMBL/GenBank/DDBJ whole genome shotgun (WGS) entry which is preliminary data.</text>
</comment>
<evidence type="ECO:0000256" key="1">
    <source>
        <dbReference type="SAM" id="MobiDB-lite"/>
    </source>
</evidence>